<sequence>MVVKLTAIFSLNWASPSCSVISSHRSWYVTAENPNDPEFEGCAFLKVDITGVRFSQRAVLHVSVIRVNDSVTVRPAVCL</sequence>
<accession>A0ACB9A6B1</accession>
<organism evidence="1 2">
    <name type="scientific">Smallanthus sonchifolius</name>
    <dbReference type="NCBI Taxonomy" id="185202"/>
    <lineage>
        <taxon>Eukaryota</taxon>
        <taxon>Viridiplantae</taxon>
        <taxon>Streptophyta</taxon>
        <taxon>Embryophyta</taxon>
        <taxon>Tracheophyta</taxon>
        <taxon>Spermatophyta</taxon>
        <taxon>Magnoliopsida</taxon>
        <taxon>eudicotyledons</taxon>
        <taxon>Gunneridae</taxon>
        <taxon>Pentapetalae</taxon>
        <taxon>asterids</taxon>
        <taxon>campanulids</taxon>
        <taxon>Asterales</taxon>
        <taxon>Asteraceae</taxon>
        <taxon>Asteroideae</taxon>
        <taxon>Heliantheae alliance</taxon>
        <taxon>Millerieae</taxon>
        <taxon>Smallanthus</taxon>
    </lineage>
</organism>
<gene>
    <name evidence="1" type="ORF">L1987_75408</name>
</gene>
<proteinExistence type="predicted"/>
<dbReference type="EMBL" id="CM042042">
    <property type="protein sequence ID" value="KAI3705174.1"/>
    <property type="molecule type" value="Genomic_DNA"/>
</dbReference>
<dbReference type="Proteomes" id="UP001056120">
    <property type="component" value="Linkage Group LG25"/>
</dbReference>
<name>A0ACB9A6B1_9ASTR</name>
<comment type="caution">
    <text evidence="1">The sequence shown here is derived from an EMBL/GenBank/DDBJ whole genome shotgun (WGS) entry which is preliminary data.</text>
</comment>
<protein>
    <submittedName>
        <fullName evidence="1">Uncharacterized protein</fullName>
    </submittedName>
</protein>
<reference evidence="1 2" key="2">
    <citation type="journal article" date="2022" name="Mol. Ecol. Resour.">
        <title>The genomes of chicory, endive, great burdock and yacon provide insights into Asteraceae paleo-polyploidization history and plant inulin production.</title>
        <authorList>
            <person name="Fan W."/>
            <person name="Wang S."/>
            <person name="Wang H."/>
            <person name="Wang A."/>
            <person name="Jiang F."/>
            <person name="Liu H."/>
            <person name="Zhao H."/>
            <person name="Xu D."/>
            <person name="Zhang Y."/>
        </authorList>
    </citation>
    <scope>NUCLEOTIDE SEQUENCE [LARGE SCALE GENOMIC DNA]</scope>
    <source>
        <strain evidence="2">cv. Yunnan</strain>
        <tissue evidence="1">Leaves</tissue>
    </source>
</reference>
<reference evidence="2" key="1">
    <citation type="journal article" date="2022" name="Mol. Ecol. Resour.">
        <title>The genomes of chicory, endive, great burdock and yacon provide insights into Asteraceae palaeo-polyploidization history and plant inulin production.</title>
        <authorList>
            <person name="Fan W."/>
            <person name="Wang S."/>
            <person name="Wang H."/>
            <person name="Wang A."/>
            <person name="Jiang F."/>
            <person name="Liu H."/>
            <person name="Zhao H."/>
            <person name="Xu D."/>
            <person name="Zhang Y."/>
        </authorList>
    </citation>
    <scope>NUCLEOTIDE SEQUENCE [LARGE SCALE GENOMIC DNA]</scope>
    <source>
        <strain evidence="2">cv. Yunnan</strain>
    </source>
</reference>
<evidence type="ECO:0000313" key="1">
    <source>
        <dbReference type="EMBL" id="KAI3705174.1"/>
    </source>
</evidence>
<evidence type="ECO:0000313" key="2">
    <source>
        <dbReference type="Proteomes" id="UP001056120"/>
    </source>
</evidence>
<keyword evidence="2" id="KW-1185">Reference proteome</keyword>